<evidence type="ECO:0000313" key="1">
    <source>
        <dbReference type="EMBL" id="KIK44181.1"/>
    </source>
</evidence>
<reference evidence="1 2" key="1">
    <citation type="submission" date="2014-04" db="EMBL/GenBank/DDBJ databases">
        <authorList>
            <consortium name="DOE Joint Genome Institute"/>
            <person name="Kuo A."/>
            <person name="Ruytinx J."/>
            <person name="Rineau F."/>
            <person name="Colpaert J."/>
            <person name="Kohler A."/>
            <person name="Nagy L.G."/>
            <person name="Floudas D."/>
            <person name="Copeland A."/>
            <person name="Barry K.W."/>
            <person name="Cichocki N."/>
            <person name="Veneault-Fourrey C."/>
            <person name="LaButti K."/>
            <person name="Lindquist E.A."/>
            <person name="Lipzen A."/>
            <person name="Lundell T."/>
            <person name="Morin E."/>
            <person name="Murat C."/>
            <person name="Sun H."/>
            <person name="Tunlid A."/>
            <person name="Henrissat B."/>
            <person name="Grigoriev I.V."/>
            <person name="Hibbett D.S."/>
            <person name="Martin F."/>
            <person name="Nordberg H.P."/>
            <person name="Cantor M.N."/>
            <person name="Hua S.X."/>
        </authorList>
    </citation>
    <scope>NUCLEOTIDE SEQUENCE [LARGE SCALE GENOMIC DNA]</scope>
    <source>
        <strain evidence="1 2">UH-Slu-Lm8-n1</strain>
    </source>
</reference>
<dbReference type="EMBL" id="KN835196">
    <property type="protein sequence ID" value="KIK44181.1"/>
    <property type="molecule type" value="Genomic_DNA"/>
</dbReference>
<organism evidence="1 2">
    <name type="scientific">Suillus luteus UH-Slu-Lm8-n1</name>
    <dbReference type="NCBI Taxonomy" id="930992"/>
    <lineage>
        <taxon>Eukaryota</taxon>
        <taxon>Fungi</taxon>
        <taxon>Dikarya</taxon>
        <taxon>Basidiomycota</taxon>
        <taxon>Agaricomycotina</taxon>
        <taxon>Agaricomycetes</taxon>
        <taxon>Agaricomycetidae</taxon>
        <taxon>Boletales</taxon>
        <taxon>Suillineae</taxon>
        <taxon>Suillaceae</taxon>
        <taxon>Suillus</taxon>
    </lineage>
</organism>
<sequence length="82" mass="8915">MNPRIISVRGSNRSTYISVQRTLLHRISPKKFRGSKPLKANATRGEALAGDSIEGVMIGGGSVTGNPISFHRDPNDYLGCWC</sequence>
<feature type="non-terminal residue" evidence="1">
    <location>
        <position position="82"/>
    </location>
</feature>
<evidence type="ECO:0000313" key="2">
    <source>
        <dbReference type="Proteomes" id="UP000054485"/>
    </source>
</evidence>
<accession>A0A0D0AR16</accession>
<protein>
    <submittedName>
        <fullName evidence="1">Uncharacterized protein</fullName>
    </submittedName>
</protein>
<keyword evidence="2" id="KW-1185">Reference proteome</keyword>
<dbReference type="AlphaFoldDB" id="A0A0D0AR16"/>
<proteinExistence type="predicted"/>
<dbReference type="InParanoid" id="A0A0D0AR16"/>
<dbReference type="HOGENOM" id="CLU_2559851_0_0_1"/>
<reference evidence="2" key="2">
    <citation type="submission" date="2015-01" db="EMBL/GenBank/DDBJ databases">
        <title>Evolutionary Origins and Diversification of the Mycorrhizal Mutualists.</title>
        <authorList>
            <consortium name="DOE Joint Genome Institute"/>
            <consortium name="Mycorrhizal Genomics Consortium"/>
            <person name="Kohler A."/>
            <person name="Kuo A."/>
            <person name="Nagy L.G."/>
            <person name="Floudas D."/>
            <person name="Copeland A."/>
            <person name="Barry K.W."/>
            <person name="Cichocki N."/>
            <person name="Veneault-Fourrey C."/>
            <person name="LaButti K."/>
            <person name="Lindquist E.A."/>
            <person name="Lipzen A."/>
            <person name="Lundell T."/>
            <person name="Morin E."/>
            <person name="Murat C."/>
            <person name="Riley R."/>
            <person name="Ohm R."/>
            <person name="Sun H."/>
            <person name="Tunlid A."/>
            <person name="Henrissat B."/>
            <person name="Grigoriev I.V."/>
            <person name="Hibbett D.S."/>
            <person name="Martin F."/>
        </authorList>
    </citation>
    <scope>NUCLEOTIDE SEQUENCE [LARGE SCALE GENOMIC DNA]</scope>
    <source>
        <strain evidence="2">UH-Slu-Lm8-n1</strain>
    </source>
</reference>
<name>A0A0D0AR16_9AGAM</name>
<dbReference type="Proteomes" id="UP000054485">
    <property type="component" value="Unassembled WGS sequence"/>
</dbReference>
<gene>
    <name evidence="1" type="ORF">CY34DRAFT_802988</name>
</gene>